<gene>
    <name evidence="2" type="ORF">FB554_0592</name>
</gene>
<dbReference type="AlphaFoldDB" id="A0A542X9N7"/>
<name>A0A542X9N7_9MICO</name>
<accession>A0A542X9N7</accession>
<dbReference type="EMBL" id="VFOK01000001">
    <property type="protein sequence ID" value="TQL32466.1"/>
    <property type="molecule type" value="Genomic_DNA"/>
</dbReference>
<sequence length="57" mass="5870">MNKNDDRKAQLRVMGAVAVLAAGVGVGLTSLPAPAEAASPTPHVQPQVREDVRQHGG</sequence>
<organism evidence="2 3">
    <name type="scientific">Barrientosiimonas humi</name>
    <dbReference type="NCBI Taxonomy" id="999931"/>
    <lineage>
        <taxon>Bacteria</taxon>
        <taxon>Bacillati</taxon>
        <taxon>Actinomycetota</taxon>
        <taxon>Actinomycetes</taxon>
        <taxon>Micrococcales</taxon>
        <taxon>Dermacoccaceae</taxon>
        <taxon>Barrientosiimonas</taxon>
    </lineage>
</organism>
<evidence type="ECO:0000313" key="3">
    <source>
        <dbReference type="Proteomes" id="UP000318336"/>
    </source>
</evidence>
<evidence type="ECO:0000256" key="1">
    <source>
        <dbReference type="SAM" id="MobiDB-lite"/>
    </source>
</evidence>
<keyword evidence="3" id="KW-1185">Reference proteome</keyword>
<reference evidence="2 3" key="1">
    <citation type="submission" date="2019-06" db="EMBL/GenBank/DDBJ databases">
        <title>Sequencing the genomes of 1000 actinobacteria strains.</title>
        <authorList>
            <person name="Klenk H.-P."/>
        </authorList>
    </citation>
    <scope>NUCLEOTIDE SEQUENCE [LARGE SCALE GENOMIC DNA]</scope>
    <source>
        <strain evidence="2 3">DSM 24617</strain>
    </source>
</reference>
<proteinExistence type="predicted"/>
<comment type="caution">
    <text evidence="2">The sequence shown here is derived from an EMBL/GenBank/DDBJ whole genome shotgun (WGS) entry which is preliminary data.</text>
</comment>
<feature type="compositionally biased region" description="Basic and acidic residues" evidence="1">
    <location>
        <begin position="48"/>
        <end position="57"/>
    </location>
</feature>
<dbReference type="Proteomes" id="UP000318336">
    <property type="component" value="Unassembled WGS sequence"/>
</dbReference>
<protein>
    <submittedName>
        <fullName evidence="2">Uncharacterized protein</fullName>
    </submittedName>
</protein>
<feature type="region of interest" description="Disordered" evidence="1">
    <location>
        <begin position="31"/>
        <end position="57"/>
    </location>
</feature>
<evidence type="ECO:0000313" key="2">
    <source>
        <dbReference type="EMBL" id="TQL32466.1"/>
    </source>
</evidence>
<dbReference type="RefSeq" id="WP_170206763.1">
    <property type="nucleotide sequence ID" value="NZ_CAJTBP010000001.1"/>
</dbReference>